<evidence type="ECO:0000259" key="12">
    <source>
        <dbReference type="PROSITE" id="PS50059"/>
    </source>
</evidence>
<dbReference type="PANTHER" id="PTHR47833:SF2">
    <property type="entry name" value="PEPTIDYLPROLYL ISOMERASE"/>
    <property type="match status" value="1"/>
</dbReference>
<proteinExistence type="inferred from homology"/>
<evidence type="ECO:0000256" key="10">
    <source>
        <dbReference type="ARBA" id="ARBA00023157"/>
    </source>
</evidence>
<organism evidence="13 14">
    <name type="scientific">Ficus carica</name>
    <name type="common">Common fig</name>
    <dbReference type="NCBI Taxonomy" id="3494"/>
    <lineage>
        <taxon>Eukaryota</taxon>
        <taxon>Viridiplantae</taxon>
        <taxon>Streptophyta</taxon>
        <taxon>Embryophyta</taxon>
        <taxon>Tracheophyta</taxon>
        <taxon>Spermatophyta</taxon>
        <taxon>Magnoliopsida</taxon>
        <taxon>eudicotyledons</taxon>
        <taxon>Gunneridae</taxon>
        <taxon>Pentapetalae</taxon>
        <taxon>rosids</taxon>
        <taxon>fabids</taxon>
        <taxon>Rosales</taxon>
        <taxon>Moraceae</taxon>
        <taxon>Ficeae</taxon>
        <taxon>Ficus</taxon>
    </lineage>
</organism>
<keyword evidence="10" id="KW-1015">Disulfide bond</keyword>
<dbReference type="FunFam" id="3.10.50.40:FF:000032">
    <property type="entry name" value="Peptidylprolyl isomerase"/>
    <property type="match status" value="1"/>
</dbReference>
<dbReference type="Gramene" id="FCD_00027426-RA">
    <property type="protein sequence ID" value="FCD_00027426-RA:cds"/>
    <property type="gene ID" value="FCD_00027426"/>
</dbReference>
<accession>A0AA88E9J3</accession>
<dbReference type="InterPro" id="IPR046357">
    <property type="entry name" value="PPIase_dom_sf"/>
</dbReference>
<dbReference type="Pfam" id="PF00254">
    <property type="entry name" value="FKBP_C"/>
    <property type="match status" value="1"/>
</dbReference>
<dbReference type="Gene3D" id="3.10.50.40">
    <property type="match status" value="1"/>
</dbReference>
<evidence type="ECO:0000256" key="1">
    <source>
        <dbReference type="ARBA" id="ARBA00000971"/>
    </source>
</evidence>
<dbReference type="GO" id="GO:0009543">
    <property type="term" value="C:chloroplast thylakoid lumen"/>
    <property type="evidence" value="ECO:0007669"/>
    <property type="project" value="UniProtKB-SubCell"/>
</dbReference>
<name>A0AA88E9J3_FICCA</name>
<dbReference type="PANTHER" id="PTHR47833">
    <property type="entry name" value="PHOTOSYNTHETIC NDH SUBUNIT OF LUMENAL LOCATION 4, CHLOROPLASTIC"/>
    <property type="match status" value="1"/>
</dbReference>
<evidence type="ECO:0000256" key="8">
    <source>
        <dbReference type="ARBA" id="ARBA00023078"/>
    </source>
</evidence>
<protein>
    <recommendedName>
        <fullName evidence="4 11">peptidylprolyl isomerase</fullName>
        <ecNumber evidence="4 11">5.2.1.8</ecNumber>
    </recommendedName>
</protein>
<dbReference type="GO" id="GO:0003755">
    <property type="term" value="F:peptidyl-prolyl cis-trans isomerase activity"/>
    <property type="evidence" value="ECO:0007669"/>
    <property type="project" value="UniProtKB-KW"/>
</dbReference>
<sequence>MSSTALSSSFGTTSRNTKCKPRRLLNCHNRNLISSTVKVSNSRHFNQDKLQVKAKPALFGRREAIGGFGVSFAALEGVLTQLLQASESAAAEGGGGEACELSVAASGLAFCDKVVGFGPEAVKGQLIKAHYVGKLENGKVFDSSYNRGQPLTFRIGVGEVIKGWDEGILGGDGIPPMLAGGKRILKLPPELGYGVRGAGCRGGSCIIPPNSVLLFDVEFIGKA</sequence>
<evidence type="ECO:0000256" key="2">
    <source>
        <dbReference type="ARBA" id="ARBA00004456"/>
    </source>
</evidence>
<comment type="catalytic activity">
    <reaction evidence="1 11">
        <text>[protein]-peptidylproline (omega=180) = [protein]-peptidylproline (omega=0)</text>
        <dbReference type="Rhea" id="RHEA:16237"/>
        <dbReference type="Rhea" id="RHEA-COMP:10747"/>
        <dbReference type="Rhea" id="RHEA-COMP:10748"/>
        <dbReference type="ChEBI" id="CHEBI:83833"/>
        <dbReference type="ChEBI" id="CHEBI:83834"/>
        <dbReference type="EC" id="5.2.1.8"/>
    </reaction>
</comment>
<evidence type="ECO:0000313" key="13">
    <source>
        <dbReference type="EMBL" id="GMN70406.1"/>
    </source>
</evidence>
<dbReference type="InterPro" id="IPR044183">
    <property type="entry name" value="PNSL4/FKBP13-like"/>
</dbReference>
<keyword evidence="8" id="KW-0793">Thylakoid</keyword>
<dbReference type="AlphaFoldDB" id="A0AA88E9J3"/>
<evidence type="ECO:0000256" key="11">
    <source>
        <dbReference type="PROSITE-ProRule" id="PRU00277"/>
    </source>
</evidence>
<feature type="domain" description="PPIase FKBP-type" evidence="12">
    <location>
        <begin position="124"/>
        <end position="223"/>
    </location>
</feature>
<keyword evidence="6" id="KW-0934">Plastid</keyword>
<keyword evidence="11" id="KW-0413">Isomerase</keyword>
<keyword evidence="14" id="KW-1185">Reference proteome</keyword>
<evidence type="ECO:0000256" key="3">
    <source>
        <dbReference type="ARBA" id="ARBA00006577"/>
    </source>
</evidence>
<comment type="caution">
    <text evidence="13">The sequence shown here is derived from an EMBL/GenBank/DDBJ whole genome shotgun (WGS) entry which is preliminary data.</text>
</comment>
<evidence type="ECO:0000256" key="6">
    <source>
        <dbReference type="ARBA" id="ARBA00022640"/>
    </source>
</evidence>
<reference evidence="13" key="1">
    <citation type="submission" date="2023-07" db="EMBL/GenBank/DDBJ databases">
        <title>draft genome sequence of fig (Ficus carica).</title>
        <authorList>
            <person name="Takahashi T."/>
            <person name="Nishimura K."/>
        </authorList>
    </citation>
    <scope>NUCLEOTIDE SEQUENCE</scope>
</reference>
<keyword evidence="9 11" id="KW-0697">Rotamase</keyword>
<dbReference type="EC" id="5.2.1.8" evidence="4 11"/>
<evidence type="ECO:0000256" key="5">
    <source>
        <dbReference type="ARBA" id="ARBA00022528"/>
    </source>
</evidence>
<dbReference type="Proteomes" id="UP001187192">
    <property type="component" value="Unassembled WGS sequence"/>
</dbReference>
<keyword evidence="7" id="KW-0809">Transit peptide</keyword>
<evidence type="ECO:0000256" key="4">
    <source>
        <dbReference type="ARBA" id="ARBA00013194"/>
    </source>
</evidence>
<dbReference type="EMBL" id="BTGU01001137">
    <property type="protein sequence ID" value="GMN70406.1"/>
    <property type="molecule type" value="Genomic_DNA"/>
</dbReference>
<gene>
    <name evidence="13" type="ORF">TIFTF001_039447</name>
</gene>
<comment type="similarity">
    <text evidence="3">Belongs to the FKBP-type PPIase family.</text>
</comment>
<evidence type="ECO:0000256" key="7">
    <source>
        <dbReference type="ARBA" id="ARBA00022946"/>
    </source>
</evidence>
<dbReference type="InterPro" id="IPR001179">
    <property type="entry name" value="PPIase_FKBP_dom"/>
</dbReference>
<comment type="subcellular location">
    <subcellularLocation>
        <location evidence="2">Plastid</location>
        <location evidence="2">Chloroplast thylakoid lumen</location>
    </subcellularLocation>
</comment>
<evidence type="ECO:0000256" key="9">
    <source>
        <dbReference type="ARBA" id="ARBA00023110"/>
    </source>
</evidence>
<evidence type="ECO:0000313" key="14">
    <source>
        <dbReference type="Proteomes" id="UP001187192"/>
    </source>
</evidence>
<dbReference type="PROSITE" id="PS50059">
    <property type="entry name" value="FKBP_PPIASE"/>
    <property type="match status" value="1"/>
</dbReference>
<keyword evidence="5" id="KW-0150">Chloroplast</keyword>
<dbReference type="SUPFAM" id="SSF54534">
    <property type="entry name" value="FKBP-like"/>
    <property type="match status" value="1"/>
</dbReference>